<protein>
    <recommendedName>
        <fullName evidence="3">DUF4251 domain-containing protein</fullName>
    </recommendedName>
</protein>
<proteinExistence type="predicted"/>
<evidence type="ECO:0000313" key="1">
    <source>
        <dbReference type="EMBL" id="MDE5417945.1"/>
    </source>
</evidence>
<keyword evidence="2" id="KW-1185">Reference proteome</keyword>
<gene>
    <name evidence="1" type="ORF">L3049_07985</name>
</gene>
<evidence type="ECO:0000313" key="2">
    <source>
        <dbReference type="Proteomes" id="UP001528920"/>
    </source>
</evidence>
<dbReference type="PROSITE" id="PS51257">
    <property type="entry name" value="PROKAR_LIPOPROTEIN"/>
    <property type="match status" value="1"/>
</dbReference>
<sequence>MESRSMKYLNNVLVVIILLLATSCGSKENTKIPLKEVDQKLKSKGSLIVGDILKSLNHSEGARYLLGKDYVTPMVHGRIVMNEEMYEKSYSMGSLILGTVSEYKLVQVIDKGLIKSMRYQLTSDNKDLKFVELKIDINIENTLADFYLYVTDFDGILKRENILPTAIK</sequence>
<reference evidence="1 2" key="1">
    <citation type="submission" date="2022-01" db="EMBL/GenBank/DDBJ databases">
        <title>Labilibaculum sp. nov, a marine bacterium isolated from Antarctica.</title>
        <authorList>
            <person name="Dai W."/>
        </authorList>
    </citation>
    <scope>NUCLEOTIDE SEQUENCE [LARGE SCALE GENOMIC DNA]</scope>
    <source>
        <strain evidence="1 2">DW002</strain>
    </source>
</reference>
<evidence type="ECO:0008006" key="3">
    <source>
        <dbReference type="Google" id="ProtNLM"/>
    </source>
</evidence>
<dbReference type="EMBL" id="JAKJSC010000001">
    <property type="protein sequence ID" value="MDE5417945.1"/>
    <property type="molecule type" value="Genomic_DNA"/>
</dbReference>
<accession>A0ABT5VRT4</accession>
<dbReference type="Proteomes" id="UP001528920">
    <property type="component" value="Unassembled WGS sequence"/>
</dbReference>
<dbReference type="RefSeq" id="WP_275109280.1">
    <property type="nucleotide sequence ID" value="NZ_JAKJSC010000001.1"/>
</dbReference>
<organism evidence="1 2">
    <name type="scientific">Paralabilibaculum antarcticum</name>
    <dbReference type="NCBI Taxonomy" id="2912572"/>
    <lineage>
        <taxon>Bacteria</taxon>
        <taxon>Pseudomonadati</taxon>
        <taxon>Bacteroidota</taxon>
        <taxon>Bacteroidia</taxon>
        <taxon>Marinilabiliales</taxon>
        <taxon>Marinifilaceae</taxon>
        <taxon>Paralabilibaculum</taxon>
    </lineage>
</organism>
<comment type="caution">
    <text evidence="1">The sequence shown here is derived from an EMBL/GenBank/DDBJ whole genome shotgun (WGS) entry which is preliminary data.</text>
</comment>
<name>A0ABT5VRT4_9BACT</name>